<dbReference type="PANTHER" id="PTHR43712:SF4">
    <property type="entry name" value="O-METHYLTRANSFERASE DOMAIN-CONTAINING PROTEIN"/>
    <property type="match status" value="1"/>
</dbReference>
<dbReference type="InterPro" id="IPR036388">
    <property type="entry name" value="WH-like_DNA-bd_sf"/>
</dbReference>
<dbReference type="SUPFAM" id="SSF53335">
    <property type="entry name" value="S-adenosyl-L-methionine-dependent methyltransferases"/>
    <property type="match status" value="1"/>
</dbReference>
<dbReference type="Pfam" id="PF00891">
    <property type="entry name" value="Methyltransf_2"/>
    <property type="match status" value="1"/>
</dbReference>
<evidence type="ECO:0000313" key="7">
    <source>
        <dbReference type="EMBL" id="KAJ5182619.1"/>
    </source>
</evidence>
<dbReference type="InterPro" id="IPR001077">
    <property type="entry name" value="COMT_C"/>
</dbReference>
<dbReference type="GO" id="GO:0032259">
    <property type="term" value="P:methylation"/>
    <property type="evidence" value="ECO:0007669"/>
    <property type="project" value="UniProtKB-KW"/>
</dbReference>
<keyword evidence="8" id="KW-1185">Reference proteome</keyword>
<protein>
    <submittedName>
        <fullName evidence="7">OmtB</fullName>
    </submittedName>
</protein>
<name>A0A9W9LZ61_9EURO</name>
<organism evidence="7 8">
    <name type="scientific">Penicillium capsulatum</name>
    <dbReference type="NCBI Taxonomy" id="69766"/>
    <lineage>
        <taxon>Eukaryota</taxon>
        <taxon>Fungi</taxon>
        <taxon>Dikarya</taxon>
        <taxon>Ascomycota</taxon>
        <taxon>Pezizomycotina</taxon>
        <taxon>Eurotiomycetes</taxon>
        <taxon>Eurotiomycetidae</taxon>
        <taxon>Eurotiales</taxon>
        <taxon>Aspergillaceae</taxon>
        <taxon>Penicillium</taxon>
    </lineage>
</organism>
<gene>
    <name evidence="7" type="ORF">N7492_000235</name>
</gene>
<evidence type="ECO:0000256" key="2">
    <source>
        <dbReference type="ARBA" id="ARBA00022679"/>
    </source>
</evidence>
<feature type="active site" description="Proton acceptor" evidence="4">
    <location>
        <position position="292"/>
    </location>
</feature>
<dbReference type="Pfam" id="PF08100">
    <property type="entry name" value="Dimerisation"/>
    <property type="match status" value="1"/>
</dbReference>
<evidence type="ECO:0000313" key="8">
    <source>
        <dbReference type="Proteomes" id="UP001146351"/>
    </source>
</evidence>
<dbReference type="GO" id="GO:0008171">
    <property type="term" value="F:O-methyltransferase activity"/>
    <property type="evidence" value="ECO:0007669"/>
    <property type="project" value="InterPro"/>
</dbReference>
<dbReference type="Gene3D" id="1.10.10.10">
    <property type="entry name" value="Winged helix-like DNA-binding domain superfamily/Winged helix DNA-binding domain"/>
    <property type="match status" value="1"/>
</dbReference>
<keyword evidence="2" id="KW-0808">Transferase</keyword>
<keyword evidence="3" id="KW-0949">S-adenosyl-L-methionine</keyword>
<dbReference type="EMBL" id="JAPQKO010000001">
    <property type="protein sequence ID" value="KAJ5182619.1"/>
    <property type="molecule type" value="Genomic_DNA"/>
</dbReference>
<dbReference type="SUPFAM" id="SSF46785">
    <property type="entry name" value="Winged helix' DNA-binding domain"/>
    <property type="match status" value="1"/>
</dbReference>
<dbReference type="GO" id="GO:0046983">
    <property type="term" value="F:protein dimerization activity"/>
    <property type="evidence" value="ECO:0007669"/>
    <property type="project" value="InterPro"/>
</dbReference>
<proteinExistence type="predicted"/>
<dbReference type="InterPro" id="IPR029063">
    <property type="entry name" value="SAM-dependent_MTases_sf"/>
</dbReference>
<evidence type="ECO:0000259" key="5">
    <source>
        <dbReference type="Pfam" id="PF00891"/>
    </source>
</evidence>
<accession>A0A9W9LZ61</accession>
<dbReference type="InterPro" id="IPR036390">
    <property type="entry name" value="WH_DNA-bd_sf"/>
</dbReference>
<evidence type="ECO:0000259" key="6">
    <source>
        <dbReference type="Pfam" id="PF08100"/>
    </source>
</evidence>
<dbReference type="PIRSF" id="PIRSF005739">
    <property type="entry name" value="O-mtase"/>
    <property type="match status" value="1"/>
</dbReference>
<keyword evidence="1" id="KW-0489">Methyltransferase</keyword>
<dbReference type="InterPro" id="IPR012967">
    <property type="entry name" value="COMT_dimerisation"/>
</dbReference>
<dbReference type="PROSITE" id="PS51683">
    <property type="entry name" value="SAM_OMT_II"/>
    <property type="match status" value="1"/>
</dbReference>
<dbReference type="AlphaFoldDB" id="A0A9W9LZ61"/>
<evidence type="ECO:0000256" key="1">
    <source>
        <dbReference type="ARBA" id="ARBA00022603"/>
    </source>
</evidence>
<reference evidence="7" key="1">
    <citation type="submission" date="2022-11" db="EMBL/GenBank/DDBJ databases">
        <authorList>
            <person name="Petersen C."/>
        </authorList>
    </citation>
    <scope>NUCLEOTIDE SEQUENCE</scope>
    <source>
        <strain evidence="7">IBT 21917</strain>
    </source>
</reference>
<feature type="domain" description="O-methyltransferase C-terminal" evidence="5">
    <location>
        <begin position="206"/>
        <end position="362"/>
    </location>
</feature>
<sequence>MPHINPTENTKLHAIENSRTLANETARLQMQNSLRQAAEQTETTHDLMLRFFNMQLEITMAKISCDLGLFRILSERDEPFSVDMLAQRTGATPSLIRRVLRYLASMRHVAETSKDHFKANQATKSLGNPVIKDCLSYIFHVGGPVYQAFPETLKDNGFDDALTTTAWNKGYDTPLDFLSYGKQNPTYLKWFQSLMSVPREGDWLDVFSVNSLALLNHDDQAIFVDVGGGIGHQSARLRARFPDLPGRIIVQDLPEVLNHAPKMQGIELMAHNFFETQPVKGAKAYYFRTVLHDWNDEKAAQILRLTADAMDKDSVLLIDDMALPDTGAHWWSSVLDMHLLAMLGSRERTENEWQSLISGAGLNVLSIRPYHPMMRHSVIIAQLPQ</sequence>
<dbReference type="PANTHER" id="PTHR43712">
    <property type="entry name" value="PUTATIVE (AFU_ORTHOLOGUE AFUA_4G14580)-RELATED"/>
    <property type="match status" value="1"/>
</dbReference>
<dbReference type="InterPro" id="IPR016461">
    <property type="entry name" value="COMT-like"/>
</dbReference>
<dbReference type="GO" id="GO:0044550">
    <property type="term" value="P:secondary metabolite biosynthetic process"/>
    <property type="evidence" value="ECO:0007669"/>
    <property type="project" value="UniProtKB-ARBA"/>
</dbReference>
<feature type="domain" description="O-methyltransferase dimerisation" evidence="6">
    <location>
        <begin position="60"/>
        <end position="115"/>
    </location>
</feature>
<comment type="caution">
    <text evidence="7">The sequence shown here is derived from an EMBL/GenBank/DDBJ whole genome shotgun (WGS) entry which is preliminary data.</text>
</comment>
<evidence type="ECO:0000256" key="3">
    <source>
        <dbReference type="ARBA" id="ARBA00022691"/>
    </source>
</evidence>
<dbReference type="Gene3D" id="3.40.50.150">
    <property type="entry name" value="Vaccinia Virus protein VP39"/>
    <property type="match status" value="1"/>
</dbReference>
<reference evidence="7" key="2">
    <citation type="journal article" date="2023" name="IMA Fungus">
        <title>Comparative genomic study of the Penicillium genus elucidates a diverse pangenome and 15 lateral gene transfer events.</title>
        <authorList>
            <person name="Petersen C."/>
            <person name="Sorensen T."/>
            <person name="Nielsen M.R."/>
            <person name="Sondergaard T.E."/>
            <person name="Sorensen J.L."/>
            <person name="Fitzpatrick D.A."/>
            <person name="Frisvad J.C."/>
            <person name="Nielsen K.L."/>
        </authorList>
    </citation>
    <scope>NUCLEOTIDE SEQUENCE</scope>
    <source>
        <strain evidence="7">IBT 21917</strain>
    </source>
</reference>
<dbReference type="OrthoDB" id="2410195at2759"/>
<evidence type="ECO:0000256" key="4">
    <source>
        <dbReference type="PIRSR" id="PIRSR005739-1"/>
    </source>
</evidence>
<dbReference type="Proteomes" id="UP001146351">
    <property type="component" value="Unassembled WGS sequence"/>
</dbReference>